<feature type="region of interest" description="Disordered" evidence="12">
    <location>
        <begin position="151"/>
        <end position="174"/>
    </location>
</feature>
<feature type="DNA-binding region" description="HMG box" evidence="11">
    <location>
        <begin position="1326"/>
        <end position="1376"/>
    </location>
</feature>
<dbReference type="Ensembl" id="ENSPNYT00000019495.1">
    <property type="protein sequence ID" value="ENSPNYP00000019016.1"/>
    <property type="gene ID" value="ENSPNYG00000014336.1"/>
</dbReference>
<protein>
    <recommendedName>
        <fullName evidence="9">Protein polybromo-1</fullName>
    </recommendedName>
</protein>
<sequence length="1523" mass="176196">MGNRRRATSPSSSVSGGGDLDDVSSSTPGSGRKRKRVSNVPPVDTIAVCHELFNTIRDYKDDQGRQLSEVFQRVPKRRNQPDYYEVVSQPIDMTKIQYKLKSEDYNDVEQLTADFQLLFNNARSFYKRDSEEYQAACKLWEVYFQTRNEFVQPGDRDEDDEDGDDMDNPGMATEEEVSPHYILKEVLEQLLEAIVSHADPSGRLVSELFQKLPSKVHYPDYYAIIKEPIDLRTIAQRIQIGFYKNVNAMAKDVELMTKNAKTYNEPGSQVFKVKVLFSVFFFMIFVSGIKQQNRRSGQGDRISGVSVALQYGSESEDDPVLSGSVCYDEGESEAESQSSSMEMSNPIFQLYEAVRGARNNQGQMFSEPFQQLPSRREYPDYYQQIKQPTSLQQIRAKMKNGEYESVEQIEADLNLMFENAKRYNMPNSSIYKRAFRLQQIMQAKKRELLRRDDEDGDSILSSDAGSVKRKSHKKNVKKNRMKAFYAAVTEAREAGTNRRLCDLFMVKPSKKDYPDYYNVILEPMDLKTIEHNIRNERYATEEALMEDMKLMFRNARHYNEEGSQVYNDADILEKILKDKRKEMGPPPEEEDVGSPKLKLRKSGVSPKKSKYLTPLQQRLNELYDAVRNFTDRRGRRLSTIFLRLPSRAELPDYYATIKRPIDMERVRSHMAAGRYQDVDALVEDFALMFNNACIYNEPESLIYRDALVLHRVLLETRKQQEGGEEFGPPAVGLLVRELIRNLFVSVMGHQDEEGRCYSDSLAEIPAVDPAAPEKPPLNFDVIRMNVERGRYRRLDVFQEHTFEVLEKARRLHRTDSEIFEDAVELQQFFIKIRDELCKNGEILLSVALNYTLKHLHSDVDQEKREKIPKEIEEDKQKKDEDENQEDEKPEDLVGEAWQSKPEHVYSQDCRFENSTYHVGDFVYVEPSEPNLQPHIVCIERLWEDEAGEKWLYGCWFYRPSETFHLATRKFLEKEVFKSDYYNKVSISKVLGKCVVIFVKDYFKMQPEGFRPEDVYVCESRYTARNKFFKKIKIWAMPESSFKLVPREAPLPVVRVASMFVKPDQEKPVAYTVNGFVEKEREDVPTEMSGAEPGCQYYEQLCYKNMWFKVGDCVYIQSHGLSKPRVARIEKLWLQNGTTFFFGPIFIHPEETEHEPTKMFYKREVFLSHLEETLPMTCVIGKCVVSSFKDYLSCRPTELSEDDVLLCESRYIESEKMMKKFKGLKRFSYSSKVVEDEIFYFRKLIVPQKEASPILDKKIDELEVKLADMEDADDDMEDMDEDEEAPETPSLPQMQTPLTNDMDVMPYTPSQTTPKVKGLSKKEGAKRKINMSGYILFSSEMRAVIKARHPDFSFGELSRLVGTEWRNLEASKKAEYEGMMGTGMNGMAGSPAQGNFIQQPGMFSPGQHAPPPYPGQGQLGQPSHLQPTTPMFVAPPPKTQRVLHSEAYLKYIEGLNSDSSTVSKWDQALKAQRRDSHLTKEQESRLPAHWLKSKGAHTTMVDALWRLRDLMLRDSLNICQAHNL</sequence>
<dbReference type="PROSITE" id="PS00633">
    <property type="entry name" value="BROMODOMAIN_1"/>
    <property type="match status" value="4"/>
</dbReference>
<evidence type="ECO:0000256" key="7">
    <source>
        <dbReference type="ARBA" id="ARBA00023163"/>
    </source>
</evidence>
<dbReference type="FunFam" id="2.30.30.490:FF:000003">
    <property type="entry name" value="protein polybromo-1 isoform X3"/>
    <property type="match status" value="1"/>
</dbReference>
<keyword evidence="7" id="KW-0804">Transcription</keyword>
<dbReference type="CDD" id="cd21984">
    <property type="entry name" value="HMG-box_PB1"/>
    <property type="match status" value="1"/>
</dbReference>
<dbReference type="GO" id="GO:0003677">
    <property type="term" value="F:DNA binding"/>
    <property type="evidence" value="ECO:0007669"/>
    <property type="project" value="UniProtKB-UniRule"/>
</dbReference>
<dbReference type="SMART" id="SM00297">
    <property type="entry name" value="BROMO"/>
    <property type="match status" value="6"/>
</dbReference>
<dbReference type="InterPro" id="IPR001025">
    <property type="entry name" value="BAH_dom"/>
</dbReference>
<dbReference type="CDD" id="cd05517">
    <property type="entry name" value="Bromo_polybromo_II"/>
    <property type="match status" value="1"/>
</dbReference>
<dbReference type="Gene3D" id="2.30.30.490">
    <property type="match status" value="2"/>
</dbReference>
<dbReference type="Pfam" id="PF00439">
    <property type="entry name" value="Bromodomain"/>
    <property type="match status" value="6"/>
</dbReference>
<dbReference type="FunFam" id="1.20.920.10:FF:000013">
    <property type="entry name" value="Protein polybromo-1 isoform 1"/>
    <property type="match status" value="1"/>
</dbReference>
<feature type="compositionally biased region" description="Polar residues" evidence="12">
    <location>
        <begin position="1289"/>
        <end position="1298"/>
    </location>
</feature>
<comment type="subcellular location">
    <subcellularLocation>
        <location evidence="1">Nucleus</location>
    </subcellularLocation>
</comment>
<dbReference type="PANTHER" id="PTHR16062">
    <property type="entry name" value="SWI/SNF-RELATED"/>
    <property type="match status" value="1"/>
</dbReference>
<feature type="compositionally biased region" description="Basic and acidic residues" evidence="12">
    <location>
        <begin position="863"/>
        <end position="880"/>
    </location>
</feature>
<dbReference type="CDD" id="cd05520">
    <property type="entry name" value="Bromo_polybromo_III"/>
    <property type="match status" value="1"/>
</dbReference>
<dbReference type="SUPFAM" id="SSF47095">
    <property type="entry name" value="HMG-box"/>
    <property type="match status" value="1"/>
</dbReference>
<feature type="domain" description="BAH" evidence="15">
    <location>
        <begin position="1105"/>
        <end position="1221"/>
    </location>
</feature>
<evidence type="ECO:0000256" key="5">
    <source>
        <dbReference type="ARBA" id="ARBA00023117"/>
    </source>
</evidence>
<dbReference type="Pfam" id="PF01426">
    <property type="entry name" value="BAH"/>
    <property type="match status" value="2"/>
</dbReference>
<evidence type="ECO:0000259" key="13">
    <source>
        <dbReference type="PROSITE" id="PS50014"/>
    </source>
</evidence>
<feature type="region of interest" description="Disordered" evidence="12">
    <location>
        <begin position="863"/>
        <end position="893"/>
    </location>
</feature>
<dbReference type="Gene3D" id="1.20.920.10">
    <property type="entry name" value="Bromodomain-like"/>
    <property type="match status" value="6"/>
</dbReference>
<dbReference type="InterPro" id="IPR009071">
    <property type="entry name" value="HMG_box_dom"/>
</dbReference>
<dbReference type="CDD" id="cd05524">
    <property type="entry name" value="Bromo_polybromo_I"/>
    <property type="match status" value="1"/>
</dbReference>
<dbReference type="FunFam" id="1.20.920.10:FF:000009">
    <property type="entry name" value="Protein polybromo-1 isoform 1"/>
    <property type="match status" value="1"/>
</dbReference>
<feature type="compositionally biased region" description="Acidic residues" evidence="12">
    <location>
        <begin position="1272"/>
        <end position="1285"/>
    </location>
</feature>
<accession>A0A3B4GBM4</accession>
<feature type="domain" description="Bromo" evidence="13">
    <location>
        <begin position="63"/>
        <end position="133"/>
    </location>
</feature>
<feature type="domain" description="BAH" evidence="15">
    <location>
        <begin position="914"/>
        <end position="1032"/>
    </location>
</feature>
<feature type="domain" description="Bromo" evidence="13">
    <location>
        <begin position="496"/>
        <end position="566"/>
    </location>
</feature>
<dbReference type="InterPro" id="IPR043151">
    <property type="entry name" value="BAH_sf"/>
</dbReference>
<dbReference type="PANTHER" id="PTHR16062:SF19">
    <property type="entry name" value="PROTEIN POLYBROMO-1"/>
    <property type="match status" value="1"/>
</dbReference>
<evidence type="ECO:0000256" key="4">
    <source>
        <dbReference type="ARBA" id="ARBA00023015"/>
    </source>
</evidence>
<dbReference type="FunFam" id="1.20.920.10:FF:000010">
    <property type="entry name" value="protein polybromo-1 isoform X3"/>
    <property type="match status" value="1"/>
</dbReference>
<dbReference type="GO" id="GO:0016586">
    <property type="term" value="C:RSC-type complex"/>
    <property type="evidence" value="ECO:0007669"/>
    <property type="project" value="InterPro"/>
</dbReference>
<dbReference type="CDD" id="cd05526">
    <property type="entry name" value="Bromo_polybromo_VI"/>
    <property type="match status" value="1"/>
</dbReference>
<feature type="region of interest" description="Disordered" evidence="12">
    <location>
        <begin position="1272"/>
        <end position="1322"/>
    </location>
</feature>
<evidence type="ECO:0000256" key="1">
    <source>
        <dbReference type="ARBA" id="ARBA00004123"/>
    </source>
</evidence>
<dbReference type="GO" id="GO:0003682">
    <property type="term" value="F:chromatin binding"/>
    <property type="evidence" value="ECO:0007669"/>
    <property type="project" value="InterPro"/>
</dbReference>
<dbReference type="PROSITE" id="PS50014">
    <property type="entry name" value="BROMODOMAIN_2"/>
    <property type="match status" value="5"/>
</dbReference>
<feature type="domain" description="Bromo" evidence="13">
    <location>
        <begin position="361"/>
        <end position="431"/>
    </location>
</feature>
<dbReference type="SMART" id="SM00398">
    <property type="entry name" value="HMG"/>
    <property type="match status" value="1"/>
</dbReference>
<evidence type="ECO:0000256" key="2">
    <source>
        <dbReference type="ARBA" id="ARBA00022737"/>
    </source>
</evidence>
<feature type="compositionally biased region" description="Acidic residues" evidence="12">
    <location>
        <begin position="881"/>
        <end position="893"/>
    </location>
</feature>
<proteinExistence type="predicted"/>
<dbReference type="InterPro" id="IPR018359">
    <property type="entry name" value="Bromodomain_CS"/>
</dbReference>
<dbReference type="PROSITE" id="PS51038">
    <property type="entry name" value="BAH"/>
    <property type="match status" value="2"/>
</dbReference>
<dbReference type="FunFam" id="2.30.30.490:FF:000002">
    <property type="entry name" value="protein polybromo-1 isoform X3"/>
    <property type="match status" value="1"/>
</dbReference>
<dbReference type="CDD" id="cd05515">
    <property type="entry name" value="Bromo_polybromo_V"/>
    <property type="match status" value="1"/>
</dbReference>
<evidence type="ECO:0000256" key="12">
    <source>
        <dbReference type="SAM" id="MobiDB-lite"/>
    </source>
</evidence>
<organism evidence="16">
    <name type="scientific">Pundamilia nyererei</name>
    <dbReference type="NCBI Taxonomy" id="303518"/>
    <lineage>
        <taxon>Eukaryota</taxon>
        <taxon>Metazoa</taxon>
        <taxon>Chordata</taxon>
        <taxon>Craniata</taxon>
        <taxon>Vertebrata</taxon>
        <taxon>Euteleostomi</taxon>
        <taxon>Actinopterygii</taxon>
        <taxon>Neopterygii</taxon>
        <taxon>Teleostei</taxon>
        <taxon>Neoteleostei</taxon>
        <taxon>Acanthomorphata</taxon>
        <taxon>Ovalentaria</taxon>
        <taxon>Cichlomorphae</taxon>
        <taxon>Cichliformes</taxon>
        <taxon>Cichlidae</taxon>
        <taxon>African cichlids</taxon>
        <taxon>Pseudocrenilabrinae</taxon>
        <taxon>Haplochromini</taxon>
        <taxon>Pundamilia</taxon>
    </lineage>
</organism>
<dbReference type="CDD" id="cd04717">
    <property type="entry name" value="BAH_polybromo"/>
    <property type="match status" value="2"/>
</dbReference>
<evidence type="ECO:0000256" key="6">
    <source>
        <dbReference type="ARBA" id="ARBA00023125"/>
    </source>
</evidence>
<dbReference type="InterPro" id="IPR036427">
    <property type="entry name" value="Bromodomain-like_sf"/>
</dbReference>
<evidence type="ECO:0000256" key="9">
    <source>
        <dbReference type="ARBA" id="ARBA00069785"/>
    </source>
</evidence>
<feature type="domain" description="Bromo" evidence="13">
    <location>
        <begin position="201"/>
        <end position="271"/>
    </location>
</feature>
<dbReference type="InterPro" id="IPR001487">
    <property type="entry name" value="Bromodomain"/>
</dbReference>
<name>A0A3B4GBM4_9CICH</name>
<evidence type="ECO:0000259" key="15">
    <source>
        <dbReference type="PROSITE" id="PS51038"/>
    </source>
</evidence>
<dbReference type="Pfam" id="PF00505">
    <property type="entry name" value="HMG_box"/>
    <property type="match status" value="1"/>
</dbReference>
<dbReference type="CDD" id="cd05518">
    <property type="entry name" value="Bromo_polybromo_IV"/>
    <property type="match status" value="1"/>
</dbReference>
<feature type="domain" description="HMG box" evidence="14">
    <location>
        <begin position="1326"/>
        <end position="1376"/>
    </location>
</feature>
<evidence type="ECO:0000256" key="8">
    <source>
        <dbReference type="ARBA" id="ARBA00023242"/>
    </source>
</evidence>
<dbReference type="GO" id="GO:0006338">
    <property type="term" value="P:chromatin remodeling"/>
    <property type="evidence" value="ECO:0007669"/>
    <property type="project" value="InterPro"/>
</dbReference>
<evidence type="ECO:0000256" key="11">
    <source>
        <dbReference type="PROSITE-ProRule" id="PRU00267"/>
    </source>
</evidence>
<dbReference type="SMART" id="SM00439">
    <property type="entry name" value="BAH"/>
    <property type="match status" value="2"/>
</dbReference>
<dbReference type="InterPro" id="IPR037382">
    <property type="entry name" value="Rsc/polybromo"/>
</dbReference>
<feature type="domain" description="Bromo" evidence="13">
    <location>
        <begin position="633"/>
        <end position="703"/>
    </location>
</feature>
<evidence type="ECO:0000256" key="10">
    <source>
        <dbReference type="PROSITE-ProRule" id="PRU00035"/>
    </source>
</evidence>
<keyword evidence="2" id="KW-0677">Repeat</keyword>
<feature type="region of interest" description="Disordered" evidence="12">
    <location>
        <begin position="578"/>
        <end position="603"/>
    </location>
</feature>
<evidence type="ECO:0000259" key="14">
    <source>
        <dbReference type="PROSITE" id="PS50118"/>
    </source>
</evidence>
<evidence type="ECO:0000313" key="16">
    <source>
        <dbReference type="Ensembl" id="ENSPNYP00000019016.1"/>
    </source>
</evidence>
<keyword evidence="4" id="KW-0805">Transcription regulation</keyword>
<dbReference type="InterPro" id="IPR036910">
    <property type="entry name" value="HMG_box_dom_sf"/>
</dbReference>
<reference evidence="16" key="1">
    <citation type="submission" date="2023-09" db="UniProtKB">
        <authorList>
            <consortium name="Ensembl"/>
        </authorList>
    </citation>
    <scope>IDENTIFICATION</scope>
</reference>
<dbReference type="FunFam" id="1.20.920.10:FF:000006">
    <property type="entry name" value="protein polybromo-1 isoform X1"/>
    <property type="match status" value="1"/>
</dbReference>
<feature type="region of interest" description="Disordered" evidence="12">
    <location>
        <begin position="1"/>
        <end position="39"/>
    </location>
</feature>
<dbReference type="GO" id="GO:0016514">
    <property type="term" value="C:SWI/SNF complex"/>
    <property type="evidence" value="ECO:0007669"/>
    <property type="project" value="TreeGrafter"/>
</dbReference>
<feature type="compositionally biased region" description="Acidic residues" evidence="12">
    <location>
        <begin position="156"/>
        <end position="167"/>
    </location>
</feature>
<dbReference type="GO" id="GO:0006368">
    <property type="term" value="P:transcription elongation by RNA polymerase II"/>
    <property type="evidence" value="ECO:0007669"/>
    <property type="project" value="TreeGrafter"/>
</dbReference>
<dbReference type="InterPro" id="IPR037968">
    <property type="entry name" value="PBRM1_BD5"/>
</dbReference>
<keyword evidence="8 11" id="KW-0539">Nucleus</keyword>
<keyword evidence="5 10" id="KW-0103">Bromodomain</keyword>
<keyword evidence="6 11" id="KW-0238">DNA-binding</keyword>
<dbReference type="FunFam" id="1.20.920.10:FF:000011">
    <property type="entry name" value="Protein polybromo-1 isoform 1"/>
    <property type="match status" value="1"/>
</dbReference>
<dbReference type="PRINTS" id="PR00503">
    <property type="entry name" value="BROMODOMAIN"/>
</dbReference>
<dbReference type="GeneTree" id="ENSGT00390000003017"/>
<evidence type="ECO:0000256" key="3">
    <source>
        <dbReference type="ARBA" id="ARBA00022853"/>
    </source>
</evidence>
<keyword evidence="3" id="KW-0156">Chromatin regulator</keyword>
<dbReference type="SUPFAM" id="SSF47370">
    <property type="entry name" value="Bromodomain"/>
    <property type="match status" value="6"/>
</dbReference>
<dbReference type="PROSITE" id="PS50118">
    <property type="entry name" value="HMG_BOX_2"/>
    <property type="match status" value="1"/>
</dbReference>